<dbReference type="RefSeq" id="WP_379801101.1">
    <property type="nucleotide sequence ID" value="NZ_JBHSFY010000018.1"/>
</dbReference>
<keyword evidence="3" id="KW-0677">Repeat</keyword>
<dbReference type="PANTHER" id="PTHR47566:SF1">
    <property type="entry name" value="PROTEIN NUD1"/>
    <property type="match status" value="1"/>
</dbReference>
<feature type="chain" id="PRO_5045534810" evidence="4">
    <location>
        <begin position="24"/>
        <end position="940"/>
    </location>
</feature>
<dbReference type="SUPFAM" id="SSF52058">
    <property type="entry name" value="L domain-like"/>
    <property type="match status" value="1"/>
</dbReference>
<protein>
    <submittedName>
        <fullName evidence="7">T9SS type A sorting domain-containing protein</fullName>
    </submittedName>
</protein>
<dbReference type="NCBIfam" id="TIGR04183">
    <property type="entry name" value="Por_Secre_tail"/>
    <property type="match status" value="1"/>
</dbReference>
<proteinExistence type="predicted"/>
<dbReference type="Proteomes" id="UP001596003">
    <property type="component" value="Unassembled WGS sequence"/>
</dbReference>
<keyword evidence="1" id="KW-0433">Leucine-rich repeat</keyword>
<evidence type="ECO:0000256" key="3">
    <source>
        <dbReference type="ARBA" id="ARBA00022737"/>
    </source>
</evidence>
<feature type="domain" description="Secretion system C-terminal sorting" evidence="5">
    <location>
        <begin position="868"/>
        <end position="938"/>
    </location>
</feature>
<dbReference type="InterPro" id="IPR052574">
    <property type="entry name" value="CDIRP"/>
</dbReference>
<feature type="signal peptide" evidence="4">
    <location>
        <begin position="1"/>
        <end position="23"/>
    </location>
</feature>
<dbReference type="Pfam" id="PF24595">
    <property type="entry name" value="DUF7619"/>
    <property type="match status" value="1"/>
</dbReference>
<dbReference type="EMBL" id="JBHSFY010000018">
    <property type="protein sequence ID" value="MFC4479891.1"/>
    <property type="molecule type" value="Genomic_DNA"/>
</dbReference>
<dbReference type="InterPro" id="IPR047589">
    <property type="entry name" value="DUF11_rpt"/>
</dbReference>
<evidence type="ECO:0000256" key="1">
    <source>
        <dbReference type="ARBA" id="ARBA00022614"/>
    </source>
</evidence>
<dbReference type="InterPro" id="IPR055353">
    <property type="entry name" value="DUF7619"/>
</dbReference>
<name>A0ABV8ZK98_9FLAO</name>
<dbReference type="Pfam" id="PF18962">
    <property type="entry name" value="Por_Secre_tail"/>
    <property type="match status" value="1"/>
</dbReference>
<keyword evidence="8" id="KW-1185">Reference proteome</keyword>
<evidence type="ECO:0000259" key="6">
    <source>
        <dbReference type="Pfam" id="PF24595"/>
    </source>
</evidence>
<evidence type="ECO:0000256" key="4">
    <source>
        <dbReference type="SAM" id="SignalP"/>
    </source>
</evidence>
<sequence>MKIPHMKKLYFLILSFCFFNLNAQTITISDVTFKQTLLKANTTNTIAQDSNGNSIKIDLNDNKEIEISEALNVYKLNVYMPVREGIILSLSGIENFTNLIDLNCSGFYNQTLDLTLLKNLEKLTCSGTHQMKELKISGLTKLKYLDTNNCVNLTSLDVSGLTNLEYLDCSRLGISSLNLSGLTKLIDLRCFSTVITNLDLTGLVSLKKVYCNESRLTALTLGTLDNLDFLDCSSNGLKALNLSGLKNLTYLRCSSNLITNLDFSPLTKLKTLLVQINSLTNLDVQKCLDLEYLDCSSNSFTSLNISNLPKLITLICKGDTFRPKLNSLTVSQCNSLASIDCSQNKLESLNLGVIPTLKTLHCTYNSSMTTLDTSGFENLESLNYEGSALLSLDVSKSVHLKSIYGASAKIEFLDFSSLKELETLYLSYNDSLLYLLLKNGKTSSSYIIGAPKLKYLCVDDENIKYYQQLLGNPKNCEINTYCNFVSGKEYYVISGVNKYNFDNKGCVANNSIFPNLKYTITNGTNSGSFYPASNSSYAIPVQTGVTTIRPIIENPNYFTVSPTSLTVNFPTQTSPYIQDFCISSNGNQPDLEVVLIPIDVARPGFDAKYKIVYRNKGNVTQSGVVNFTFNDNVLDLIVSSASVESRTGNTLSWNFTDFPPFATKEIILTFKVNRPTDTPAVNNGDVLKYKVSITSQNNDKTPLDNNFTLNQTVVGSYDPNDKTCLEGDVITPDLIGEYVHYMIRFENTGTYPAQNIVVKDMIDLTKFDISTLIPTSSSHSFVTKISGGNKVEFIFENINLPFDDATNDGYIAFKIKTKSTLQVGDSFTNDANIYFDYNFPILTNKATSTFKTSTLSTQDFDFSRYFVLYPNPSDQILNISQNENIEIQSFEIYDILGQLIIAIPNAKTTSNIDISKLKTGNYFIRVKSDKGSSSMKFIKI</sequence>
<feature type="domain" description="DUF7619" evidence="6">
    <location>
        <begin position="718"/>
        <end position="849"/>
    </location>
</feature>
<dbReference type="Gene3D" id="3.80.10.10">
    <property type="entry name" value="Ribonuclease Inhibitor"/>
    <property type="match status" value="2"/>
</dbReference>
<organism evidence="7 8">
    <name type="scientific">Flavobacterium chungangensis</name>
    <dbReference type="NCBI Taxonomy" id="2708132"/>
    <lineage>
        <taxon>Bacteria</taxon>
        <taxon>Pseudomonadati</taxon>
        <taxon>Bacteroidota</taxon>
        <taxon>Flavobacteriia</taxon>
        <taxon>Flavobacteriales</taxon>
        <taxon>Flavobacteriaceae</taxon>
        <taxon>Flavobacterium</taxon>
    </lineage>
</organism>
<evidence type="ECO:0000313" key="7">
    <source>
        <dbReference type="EMBL" id="MFC4479891.1"/>
    </source>
</evidence>
<gene>
    <name evidence="7" type="ORF">ACFO3N_22645</name>
</gene>
<evidence type="ECO:0000259" key="5">
    <source>
        <dbReference type="Pfam" id="PF18962"/>
    </source>
</evidence>
<dbReference type="InterPro" id="IPR026444">
    <property type="entry name" value="Secre_tail"/>
</dbReference>
<evidence type="ECO:0000256" key="2">
    <source>
        <dbReference type="ARBA" id="ARBA00022729"/>
    </source>
</evidence>
<evidence type="ECO:0000313" key="8">
    <source>
        <dbReference type="Proteomes" id="UP001596003"/>
    </source>
</evidence>
<accession>A0ABV8ZK98</accession>
<reference evidence="8" key="1">
    <citation type="journal article" date="2019" name="Int. J. Syst. Evol. Microbiol.">
        <title>The Global Catalogue of Microorganisms (GCM) 10K type strain sequencing project: providing services to taxonomists for standard genome sequencing and annotation.</title>
        <authorList>
            <consortium name="The Broad Institute Genomics Platform"/>
            <consortium name="The Broad Institute Genome Sequencing Center for Infectious Disease"/>
            <person name="Wu L."/>
            <person name="Ma J."/>
        </authorList>
    </citation>
    <scope>NUCLEOTIDE SEQUENCE [LARGE SCALE GENOMIC DNA]</scope>
    <source>
        <strain evidence="8">NBRC 103627</strain>
    </source>
</reference>
<dbReference type="PANTHER" id="PTHR47566">
    <property type="match status" value="1"/>
</dbReference>
<comment type="caution">
    <text evidence="7">The sequence shown here is derived from an EMBL/GenBank/DDBJ whole genome shotgun (WGS) entry which is preliminary data.</text>
</comment>
<keyword evidence="2 4" id="KW-0732">Signal</keyword>
<dbReference type="InterPro" id="IPR032675">
    <property type="entry name" value="LRR_dom_sf"/>
</dbReference>
<dbReference type="NCBIfam" id="TIGR01451">
    <property type="entry name" value="B_ant_repeat"/>
    <property type="match status" value="1"/>
</dbReference>